<name>A0ABV6G394_9GAMM</name>
<evidence type="ECO:0000256" key="9">
    <source>
        <dbReference type="RuleBase" id="RU003612"/>
    </source>
</evidence>
<feature type="compositionally biased region" description="Acidic residues" evidence="10">
    <location>
        <begin position="142"/>
        <end position="152"/>
    </location>
</feature>
<comment type="caution">
    <text evidence="12">The sequence shown here is derived from an EMBL/GenBank/DDBJ whole genome shotgun (WGS) entry which is preliminary data.</text>
</comment>
<keyword evidence="2 8" id="KW-0997">Cell inner membrane</keyword>
<keyword evidence="1 8" id="KW-1003">Cell membrane</keyword>
<dbReference type="PANTHER" id="PTHR38685:SF1">
    <property type="entry name" value="CELL DIVISION PROTEIN ZIPA"/>
    <property type="match status" value="1"/>
</dbReference>
<dbReference type="InterPro" id="IPR036765">
    <property type="entry name" value="ZipA_FtsZ-bd_C_sf"/>
</dbReference>
<keyword evidence="5 8" id="KW-1133">Transmembrane helix</keyword>
<evidence type="ECO:0000313" key="13">
    <source>
        <dbReference type="Proteomes" id="UP001589814"/>
    </source>
</evidence>
<dbReference type="PANTHER" id="PTHR38685">
    <property type="entry name" value="CELL DIVISION PROTEIN ZIPA"/>
    <property type="match status" value="1"/>
</dbReference>
<feature type="compositionally biased region" description="Acidic residues" evidence="10">
    <location>
        <begin position="91"/>
        <end position="101"/>
    </location>
</feature>
<protein>
    <recommendedName>
        <fullName evidence="8 9">Cell division protein ZipA</fullName>
    </recommendedName>
</protein>
<dbReference type="SUPFAM" id="SSF64383">
    <property type="entry name" value="Cell-division protein ZipA, C-terminal domain"/>
    <property type="match status" value="1"/>
</dbReference>
<sequence length="433" mass="49867">MELREWLIILGLVLVAIILVDGVRRLQRQRRGLRMDLSRDINADDPPRDQQDIERERQMSWELPNGGARVVSRHDDERPEPEAGARRTAAFDEEPFDDDRFDDGRFESDHFDDDRFDDHPDDRRRETRRGRTEAPRFTTPSLDDDIEPDDDDRFANDDRRDEPHFEDEPPRRRHDMARRFKSVLPFGRGRHDESEEDTDRSAPSIEPSHEPDPLFEREEPRLKTSAPRDDAPPPADDVAHQPAGVHRRAAFDAPTDAPPEEAPRHPAVERAARSRVNGEKAWQVLSDAEEVVVISVMSRDDEGFRGPDLLQLVLACGLRLDERGVFHRFEAESGRSPLQFSMVNVLKPGVFDLADIEEEGVPGVTFLMPLPSADSSRDAFEAMFETAMVLVRNLGGELKDENHSVMTAQTVEFARQRVHEFERRWRLHRHQAN</sequence>
<dbReference type="InterPro" id="IPR007449">
    <property type="entry name" value="ZipA_FtsZ-bd_C"/>
</dbReference>
<evidence type="ECO:0000256" key="7">
    <source>
        <dbReference type="ARBA" id="ARBA00023306"/>
    </source>
</evidence>
<organism evidence="12 13">
    <name type="scientific">Kushneria aurantia</name>
    <dbReference type="NCBI Taxonomy" id="504092"/>
    <lineage>
        <taxon>Bacteria</taxon>
        <taxon>Pseudomonadati</taxon>
        <taxon>Pseudomonadota</taxon>
        <taxon>Gammaproteobacteria</taxon>
        <taxon>Oceanospirillales</taxon>
        <taxon>Halomonadaceae</taxon>
        <taxon>Kushneria</taxon>
    </lineage>
</organism>
<feature type="compositionally biased region" description="Basic and acidic residues" evidence="10">
    <location>
        <begin position="153"/>
        <end position="170"/>
    </location>
</feature>
<keyword evidence="13" id="KW-1185">Reference proteome</keyword>
<feature type="compositionally biased region" description="Basic and acidic residues" evidence="10">
    <location>
        <begin position="207"/>
        <end position="231"/>
    </location>
</feature>
<comment type="subunit">
    <text evidence="8">Interacts with FtsZ via their C-terminal domains.</text>
</comment>
<keyword evidence="4 8" id="KW-0812">Transmembrane</keyword>
<gene>
    <name evidence="8" type="primary">zipA</name>
    <name evidence="12" type="ORF">ACFFHW_08630</name>
</gene>
<keyword evidence="3 8" id="KW-0132">Cell division</keyword>
<dbReference type="Pfam" id="PF04354">
    <property type="entry name" value="ZipA_C"/>
    <property type="match status" value="1"/>
</dbReference>
<dbReference type="GO" id="GO:0051301">
    <property type="term" value="P:cell division"/>
    <property type="evidence" value="ECO:0007669"/>
    <property type="project" value="UniProtKB-KW"/>
</dbReference>
<evidence type="ECO:0000256" key="6">
    <source>
        <dbReference type="ARBA" id="ARBA00023136"/>
    </source>
</evidence>
<evidence type="ECO:0000313" key="12">
    <source>
        <dbReference type="EMBL" id="MFC0268045.1"/>
    </source>
</evidence>
<evidence type="ECO:0000256" key="10">
    <source>
        <dbReference type="SAM" id="MobiDB-lite"/>
    </source>
</evidence>
<feature type="compositionally biased region" description="Basic residues" evidence="10">
    <location>
        <begin position="171"/>
        <end position="181"/>
    </location>
</feature>
<feature type="domain" description="ZipA C-terminal FtsZ-binding" evidence="11">
    <location>
        <begin position="288"/>
        <end position="418"/>
    </location>
</feature>
<dbReference type="InterPro" id="IPR011919">
    <property type="entry name" value="Cell_div_ZipA"/>
</dbReference>
<evidence type="ECO:0000256" key="1">
    <source>
        <dbReference type="ARBA" id="ARBA00022475"/>
    </source>
</evidence>
<dbReference type="Gene3D" id="3.30.1400.10">
    <property type="entry name" value="ZipA, C-terminal FtsZ-binding domain"/>
    <property type="match status" value="1"/>
</dbReference>
<evidence type="ECO:0000256" key="8">
    <source>
        <dbReference type="HAMAP-Rule" id="MF_00509"/>
    </source>
</evidence>
<keyword evidence="7 8" id="KW-0131">Cell cycle</keyword>
<feature type="compositionally biased region" description="Basic and acidic residues" evidence="10">
    <location>
        <begin position="102"/>
        <end position="134"/>
    </location>
</feature>
<reference evidence="12 13" key="1">
    <citation type="submission" date="2024-09" db="EMBL/GenBank/DDBJ databases">
        <authorList>
            <person name="Sun Q."/>
            <person name="Mori K."/>
        </authorList>
    </citation>
    <scope>NUCLEOTIDE SEQUENCE [LARGE SCALE GENOMIC DNA]</scope>
    <source>
        <strain evidence="12 13">CCM 7415</strain>
    </source>
</reference>
<accession>A0ABV6G394</accession>
<dbReference type="EMBL" id="JBHLVX010000033">
    <property type="protein sequence ID" value="MFC0268045.1"/>
    <property type="molecule type" value="Genomic_DNA"/>
</dbReference>
<feature type="transmembrane region" description="Helical" evidence="8">
    <location>
        <begin position="6"/>
        <end position="24"/>
    </location>
</feature>
<feature type="compositionally biased region" description="Basic and acidic residues" evidence="10">
    <location>
        <begin position="72"/>
        <end position="85"/>
    </location>
</feature>
<evidence type="ECO:0000256" key="4">
    <source>
        <dbReference type="ARBA" id="ARBA00022692"/>
    </source>
</evidence>
<dbReference type="HAMAP" id="MF_00509">
    <property type="entry name" value="ZipA"/>
    <property type="match status" value="1"/>
</dbReference>
<comment type="similarity">
    <text evidence="8 9">Belongs to the ZipA family.</text>
</comment>
<feature type="compositionally biased region" description="Basic and acidic residues" evidence="10">
    <location>
        <begin position="38"/>
        <end position="59"/>
    </location>
</feature>
<dbReference type="RefSeq" id="WP_019952398.1">
    <property type="nucleotide sequence ID" value="NZ_JBHLVX010000033.1"/>
</dbReference>
<evidence type="ECO:0000256" key="3">
    <source>
        <dbReference type="ARBA" id="ARBA00022618"/>
    </source>
</evidence>
<keyword evidence="6 8" id="KW-0472">Membrane</keyword>
<feature type="region of interest" description="Disordered" evidence="10">
    <location>
        <begin position="38"/>
        <end position="267"/>
    </location>
</feature>
<proteinExistence type="inferred from homology"/>
<dbReference type="Proteomes" id="UP001589814">
    <property type="component" value="Unassembled WGS sequence"/>
</dbReference>
<evidence type="ECO:0000259" key="11">
    <source>
        <dbReference type="SMART" id="SM00771"/>
    </source>
</evidence>
<comment type="subcellular location">
    <subcellularLocation>
        <location evidence="8">Cell inner membrane</location>
        <topology evidence="8">Single-pass type I membrane protein</topology>
    </subcellularLocation>
    <text evidence="8">Localizes to the Z ring in an FtsZ-dependent manner.</text>
</comment>
<evidence type="ECO:0000256" key="2">
    <source>
        <dbReference type="ARBA" id="ARBA00022519"/>
    </source>
</evidence>
<comment type="function">
    <text evidence="8 9">Essential cell division protein that stabilizes the FtsZ protofilaments by cross-linking them and that serves as a cytoplasmic membrane anchor for the Z ring. Also required for the recruitment to the septal ring of downstream cell division proteins.</text>
</comment>
<evidence type="ECO:0000256" key="5">
    <source>
        <dbReference type="ARBA" id="ARBA00022989"/>
    </source>
</evidence>
<dbReference type="SMART" id="SM00771">
    <property type="entry name" value="ZipA_C"/>
    <property type="match status" value="1"/>
</dbReference>